<sequence length="190" mass="21847">MQGLCIPAAISWHFIDEVYVLINCKGAFHWVLAVVVLKERCIRVYDSMKGHRGHAEEIKDLAEMLSTYLIISDFFEKKDRTEWSLLDAYKEKTDQHAFVVHIVDGIVQQSSGSLDCGLFVAAYAEFLSARHQIPSSKFDLKKHRTRYASLLWDYGVNKACTGYLSDNQDPPRPKHTFILYEDTEMIDVEP</sequence>
<proteinExistence type="inferred from homology"/>
<comment type="caution">
    <text evidence="5">The sequence shown here is derived from an EMBL/GenBank/DDBJ whole genome shotgun (WGS) entry which is preliminary data.</text>
</comment>
<evidence type="ECO:0000313" key="5">
    <source>
        <dbReference type="EMBL" id="PHT39093.1"/>
    </source>
</evidence>
<keyword evidence="3" id="KW-0378">Hydrolase</keyword>
<dbReference type="PROSITE" id="PS50600">
    <property type="entry name" value="ULP_PROTEASE"/>
    <property type="match status" value="1"/>
</dbReference>
<keyword evidence="2" id="KW-0645">Protease</keyword>
<dbReference type="PANTHER" id="PTHR31470:SF46">
    <property type="entry name" value="ULP1 PROTEASE FAMILY, C-TERMINAL CATALYTIC DOMAIN CONTAINING PROTEIN"/>
    <property type="match status" value="1"/>
</dbReference>
<keyword evidence="6" id="KW-1185">Reference proteome</keyword>
<dbReference type="GO" id="GO:0006508">
    <property type="term" value="P:proteolysis"/>
    <property type="evidence" value="ECO:0007669"/>
    <property type="project" value="UniProtKB-KW"/>
</dbReference>
<evidence type="ECO:0000256" key="1">
    <source>
        <dbReference type="ARBA" id="ARBA00005234"/>
    </source>
</evidence>
<evidence type="ECO:0000256" key="2">
    <source>
        <dbReference type="ARBA" id="ARBA00022670"/>
    </source>
</evidence>
<dbReference type="Proteomes" id="UP000224567">
    <property type="component" value="Unassembled WGS sequence"/>
</dbReference>
<comment type="similarity">
    <text evidence="1">Belongs to the peptidase C48 family.</text>
</comment>
<dbReference type="OrthoDB" id="1939479at2759"/>
<gene>
    <name evidence="5" type="ORF">CQW23_22666</name>
</gene>
<dbReference type="GO" id="GO:0008234">
    <property type="term" value="F:cysteine-type peptidase activity"/>
    <property type="evidence" value="ECO:0007669"/>
    <property type="project" value="InterPro"/>
</dbReference>
<dbReference type="SUPFAM" id="SSF54001">
    <property type="entry name" value="Cysteine proteinases"/>
    <property type="match status" value="1"/>
</dbReference>
<dbReference type="InterPro" id="IPR038765">
    <property type="entry name" value="Papain-like_cys_pep_sf"/>
</dbReference>
<dbReference type="PANTHER" id="PTHR31470">
    <property type="entry name" value="CYSTEINE PROTEINASES SUPERFAMILY PROTEIN-RELATED-RELATED"/>
    <property type="match status" value="1"/>
</dbReference>
<dbReference type="EMBL" id="MLFT02000009">
    <property type="protein sequence ID" value="PHT39093.1"/>
    <property type="molecule type" value="Genomic_DNA"/>
</dbReference>
<reference evidence="6" key="2">
    <citation type="journal article" date="2017" name="J. Anim. Genet.">
        <title>Multiple reference genome sequences of hot pepper reveal the massive evolution of plant disease resistance genes by retroduplication.</title>
        <authorList>
            <person name="Kim S."/>
            <person name="Park J."/>
            <person name="Yeom S.-I."/>
            <person name="Kim Y.-M."/>
            <person name="Seo E."/>
            <person name="Kim K.-T."/>
            <person name="Kim M.-S."/>
            <person name="Lee J.M."/>
            <person name="Cheong K."/>
            <person name="Shin H.-S."/>
            <person name="Kim S.-B."/>
            <person name="Han K."/>
            <person name="Lee J."/>
            <person name="Park M."/>
            <person name="Lee H.-A."/>
            <person name="Lee H.-Y."/>
            <person name="Lee Y."/>
            <person name="Oh S."/>
            <person name="Lee J.H."/>
            <person name="Choi E."/>
            <person name="Choi E."/>
            <person name="Lee S.E."/>
            <person name="Jeon J."/>
            <person name="Kim H."/>
            <person name="Choi G."/>
            <person name="Song H."/>
            <person name="Lee J."/>
            <person name="Lee S.-C."/>
            <person name="Kwon J.-K."/>
            <person name="Lee H.-Y."/>
            <person name="Koo N."/>
            <person name="Hong Y."/>
            <person name="Kim R.W."/>
            <person name="Kang W.-H."/>
            <person name="Huh J.H."/>
            <person name="Kang B.-C."/>
            <person name="Yang T.-J."/>
            <person name="Lee Y.-H."/>
            <person name="Bennetzen J.L."/>
            <person name="Choi D."/>
        </authorList>
    </citation>
    <scope>NUCLEOTIDE SEQUENCE [LARGE SCALE GENOMIC DNA]</scope>
    <source>
        <strain evidence="6">cv. PBC81</strain>
    </source>
</reference>
<evidence type="ECO:0000256" key="3">
    <source>
        <dbReference type="ARBA" id="ARBA00022801"/>
    </source>
</evidence>
<dbReference type="Gene3D" id="3.40.395.10">
    <property type="entry name" value="Adenoviral Proteinase, Chain A"/>
    <property type="match status" value="1"/>
</dbReference>
<name>A0A2G2W1M2_CAPBA</name>
<reference evidence="5 6" key="1">
    <citation type="journal article" date="2017" name="Genome Biol.">
        <title>New reference genome sequences of hot pepper reveal the massive evolution of plant disease-resistance genes by retroduplication.</title>
        <authorList>
            <person name="Kim S."/>
            <person name="Park J."/>
            <person name="Yeom S.I."/>
            <person name="Kim Y.M."/>
            <person name="Seo E."/>
            <person name="Kim K.T."/>
            <person name="Kim M.S."/>
            <person name="Lee J.M."/>
            <person name="Cheong K."/>
            <person name="Shin H.S."/>
            <person name="Kim S.B."/>
            <person name="Han K."/>
            <person name="Lee J."/>
            <person name="Park M."/>
            <person name="Lee H.A."/>
            <person name="Lee H.Y."/>
            <person name="Lee Y."/>
            <person name="Oh S."/>
            <person name="Lee J.H."/>
            <person name="Choi E."/>
            <person name="Choi E."/>
            <person name="Lee S.E."/>
            <person name="Jeon J."/>
            <person name="Kim H."/>
            <person name="Choi G."/>
            <person name="Song H."/>
            <person name="Lee J."/>
            <person name="Lee S.C."/>
            <person name="Kwon J.K."/>
            <person name="Lee H.Y."/>
            <person name="Koo N."/>
            <person name="Hong Y."/>
            <person name="Kim R.W."/>
            <person name="Kang W.H."/>
            <person name="Huh J.H."/>
            <person name="Kang B.C."/>
            <person name="Yang T.J."/>
            <person name="Lee Y.H."/>
            <person name="Bennetzen J.L."/>
            <person name="Choi D."/>
        </authorList>
    </citation>
    <scope>NUCLEOTIDE SEQUENCE [LARGE SCALE GENOMIC DNA]</scope>
    <source>
        <strain evidence="6">cv. PBC81</strain>
    </source>
</reference>
<evidence type="ECO:0000259" key="4">
    <source>
        <dbReference type="PROSITE" id="PS50600"/>
    </source>
</evidence>
<accession>A0A2G2W1M2</accession>
<dbReference type="Pfam" id="PF02902">
    <property type="entry name" value="Peptidase_C48"/>
    <property type="match status" value="1"/>
</dbReference>
<dbReference type="InterPro" id="IPR003653">
    <property type="entry name" value="Peptidase_C48_C"/>
</dbReference>
<feature type="domain" description="Ubiquitin-like protease family profile" evidence="4">
    <location>
        <begin position="1"/>
        <end position="127"/>
    </location>
</feature>
<organism evidence="5 6">
    <name type="scientific">Capsicum baccatum</name>
    <name type="common">Peruvian pepper</name>
    <dbReference type="NCBI Taxonomy" id="33114"/>
    <lineage>
        <taxon>Eukaryota</taxon>
        <taxon>Viridiplantae</taxon>
        <taxon>Streptophyta</taxon>
        <taxon>Embryophyta</taxon>
        <taxon>Tracheophyta</taxon>
        <taxon>Spermatophyta</taxon>
        <taxon>Magnoliopsida</taxon>
        <taxon>eudicotyledons</taxon>
        <taxon>Gunneridae</taxon>
        <taxon>Pentapetalae</taxon>
        <taxon>asterids</taxon>
        <taxon>lamiids</taxon>
        <taxon>Solanales</taxon>
        <taxon>Solanaceae</taxon>
        <taxon>Solanoideae</taxon>
        <taxon>Capsiceae</taxon>
        <taxon>Capsicum</taxon>
    </lineage>
</organism>
<protein>
    <recommendedName>
        <fullName evidence="4">Ubiquitin-like protease family profile domain-containing protein</fullName>
    </recommendedName>
</protein>
<dbReference type="AlphaFoldDB" id="A0A2G2W1M2"/>
<evidence type="ECO:0000313" key="6">
    <source>
        <dbReference type="Proteomes" id="UP000224567"/>
    </source>
</evidence>